<protein>
    <recommendedName>
        <fullName evidence="9">Lipoprotein signal peptidase</fullName>
        <ecNumber evidence="9">3.4.23.36</ecNumber>
    </recommendedName>
    <alternativeName>
        <fullName evidence="9">Prolipoprotein signal peptidase</fullName>
    </alternativeName>
    <alternativeName>
        <fullName evidence="9">Signal peptidase II</fullName>
        <shortName evidence="9">SPase II</shortName>
    </alternativeName>
</protein>
<dbReference type="PRINTS" id="PR00781">
    <property type="entry name" value="LIPOSIGPTASE"/>
</dbReference>
<comment type="catalytic activity">
    <reaction evidence="9">
        <text>Release of signal peptides from bacterial membrane prolipoproteins. Hydrolyzes -Xaa-Yaa-Zaa-|-(S,diacylglyceryl)Cys-, in which Xaa is hydrophobic (preferably Leu), and Yaa (Ala or Ser) and Zaa (Gly or Ala) have small, neutral side chains.</text>
        <dbReference type="EC" id="3.4.23.36"/>
    </reaction>
</comment>
<evidence type="ECO:0000256" key="4">
    <source>
        <dbReference type="ARBA" id="ARBA00022692"/>
    </source>
</evidence>
<keyword evidence="6 9" id="KW-0378">Hydrolase</keyword>
<keyword evidence="2 9" id="KW-1003">Cell membrane</keyword>
<dbReference type="GO" id="GO:0004190">
    <property type="term" value="F:aspartic-type endopeptidase activity"/>
    <property type="evidence" value="ECO:0007669"/>
    <property type="project" value="UniProtKB-UniRule"/>
</dbReference>
<sequence>MTDSREKRFALACVAAGLVVVADQATKAAAIAGLSATEGLPLLGDLVTLRLAFNPGGVLSFGAQAPWLLTALGLVSIALIATAMIRARTTPWAVGLGIILGGAIGNTVDRLFSPPGFGVGHVTDFLAYGTLFIGNLADLALAVGAIILMATLWSQSRVRQADAARRSSPGSAAPTVGHAQ</sequence>
<dbReference type="GO" id="GO:0006508">
    <property type="term" value="P:proteolysis"/>
    <property type="evidence" value="ECO:0007669"/>
    <property type="project" value="UniProtKB-KW"/>
</dbReference>
<dbReference type="EC" id="3.4.23.36" evidence="9"/>
<evidence type="ECO:0000256" key="7">
    <source>
        <dbReference type="ARBA" id="ARBA00022989"/>
    </source>
</evidence>
<dbReference type="EMBL" id="LSTV01000002">
    <property type="protein sequence ID" value="OAH50141.1"/>
    <property type="molecule type" value="Genomic_DNA"/>
</dbReference>
<dbReference type="PANTHER" id="PTHR33695:SF1">
    <property type="entry name" value="LIPOPROTEIN SIGNAL PEPTIDASE"/>
    <property type="match status" value="1"/>
</dbReference>
<dbReference type="AlphaFoldDB" id="A0A177KC07"/>
<dbReference type="HAMAP" id="MF_00161">
    <property type="entry name" value="LspA"/>
    <property type="match status" value="1"/>
</dbReference>
<comment type="caution">
    <text evidence="11">The sequence shown here is derived from an EMBL/GenBank/DDBJ whole genome shotgun (WGS) entry which is preliminary data.</text>
</comment>
<dbReference type="PANTHER" id="PTHR33695">
    <property type="entry name" value="LIPOPROTEIN SIGNAL PEPTIDASE"/>
    <property type="match status" value="1"/>
</dbReference>
<dbReference type="OrthoDB" id="4308908at2"/>
<evidence type="ECO:0000256" key="2">
    <source>
        <dbReference type="ARBA" id="ARBA00022475"/>
    </source>
</evidence>
<accession>A0A177KC07</accession>
<dbReference type="InterPro" id="IPR001872">
    <property type="entry name" value="Peptidase_A8"/>
</dbReference>
<feature type="transmembrane region" description="Helical" evidence="9">
    <location>
        <begin position="92"/>
        <end position="113"/>
    </location>
</feature>
<keyword evidence="7 9" id="KW-1133">Transmembrane helix</keyword>
<evidence type="ECO:0000256" key="5">
    <source>
        <dbReference type="ARBA" id="ARBA00022750"/>
    </source>
</evidence>
<comment type="similarity">
    <text evidence="1 9 10">Belongs to the peptidase A8 family.</text>
</comment>
<dbReference type="GO" id="GO:0005886">
    <property type="term" value="C:plasma membrane"/>
    <property type="evidence" value="ECO:0007669"/>
    <property type="project" value="UniProtKB-SubCell"/>
</dbReference>
<evidence type="ECO:0000256" key="10">
    <source>
        <dbReference type="RuleBase" id="RU004181"/>
    </source>
</evidence>
<keyword evidence="8 9" id="KW-0472">Membrane</keyword>
<feature type="transmembrane region" description="Helical" evidence="9">
    <location>
        <begin position="125"/>
        <end position="150"/>
    </location>
</feature>
<reference evidence="11 12" key="1">
    <citation type="submission" date="2016-02" db="EMBL/GenBank/DDBJ databases">
        <authorList>
            <person name="Wen L."/>
            <person name="He K."/>
            <person name="Yang H."/>
        </authorList>
    </citation>
    <scope>NUCLEOTIDE SEQUENCE [LARGE SCALE GENOMIC DNA]</scope>
    <source>
        <strain evidence="11 12">CD11_3</strain>
    </source>
</reference>
<proteinExistence type="inferred from homology"/>
<comment type="pathway">
    <text evidence="9">Protein modification; lipoprotein biosynthesis (signal peptide cleavage).</text>
</comment>
<name>A0A177KC07_9MICO</name>
<evidence type="ECO:0000256" key="1">
    <source>
        <dbReference type="ARBA" id="ARBA00006139"/>
    </source>
</evidence>
<feature type="active site" evidence="9">
    <location>
        <position position="124"/>
    </location>
</feature>
<dbReference type="RefSeq" id="WP_064002509.1">
    <property type="nucleotide sequence ID" value="NZ_LSTV01000002.1"/>
</dbReference>
<evidence type="ECO:0000313" key="12">
    <source>
        <dbReference type="Proteomes" id="UP000076998"/>
    </source>
</evidence>
<organism evidence="11 12">
    <name type="scientific">Microbacterium oleivorans</name>
    <dbReference type="NCBI Taxonomy" id="273677"/>
    <lineage>
        <taxon>Bacteria</taxon>
        <taxon>Bacillati</taxon>
        <taxon>Actinomycetota</taxon>
        <taxon>Actinomycetes</taxon>
        <taxon>Micrococcales</taxon>
        <taxon>Microbacteriaceae</taxon>
        <taxon>Microbacterium</taxon>
    </lineage>
</organism>
<comment type="function">
    <text evidence="9">This protein specifically catalyzes the removal of signal peptides from prolipoproteins.</text>
</comment>
<evidence type="ECO:0000256" key="8">
    <source>
        <dbReference type="ARBA" id="ARBA00023136"/>
    </source>
</evidence>
<dbReference type="UniPathway" id="UPA00665"/>
<dbReference type="Proteomes" id="UP000076998">
    <property type="component" value="Unassembled WGS sequence"/>
</dbReference>
<evidence type="ECO:0000256" key="3">
    <source>
        <dbReference type="ARBA" id="ARBA00022670"/>
    </source>
</evidence>
<keyword evidence="5 9" id="KW-0064">Aspartyl protease</keyword>
<keyword evidence="3 9" id="KW-0645">Protease</keyword>
<evidence type="ECO:0000256" key="6">
    <source>
        <dbReference type="ARBA" id="ARBA00022801"/>
    </source>
</evidence>
<feature type="transmembrane region" description="Helical" evidence="9">
    <location>
        <begin position="65"/>
        <end position="85"/>
    </location>
</feature>
<gene>
    <name evidence="9" type="primary">lspA</name>
    <name evidence="11" type="ORF">AYL44_06640</name>
</gene>
<comment type="subcellular location">
    <subcellularLocation>
        <location evidence="9">Cell membrane</location>
        <topology evidence="9">Multi-pass membrane protein</topology>
    </subcellularLocation>
</comment>
<evidence type="ECO:0000256" key="9">
    <source>
        <dbReference type="HAMAP-Rule" id="MF_00161"/>
    </source>
</evidence>
<keyword evidence="4 9" id="KW-0812">Transmembrane</keyword>
<dbReference type="Pfam" id="PF01252">
    <property type="entry name" value="Peptidase_A8"/>
    <property type="match status" value="1"/>
</dbReference>
<feature type="active site" evidence="9">
    <location>
        <position position="138"/>
    </location>
</feature>
<comment type="caution">
    <text evidence="9">Lacks conserved residue(s) required for the propagation of feature annotation.</text>
</comment>
<evidence type="ECO:0000313" key="11">
    <source>
        <dbReference type="EMBL" id="OAH50141.1"/>
    </source>
</evidence>